<evidence type="ECO:0000256" key="1">
    <source>
        <dbReference type="SAM" id="SignalP"/>
    </source>
</evidence>
<feature type="signal peptide" evidence="1">
    <location>
        <begin position="1"/>
        <end position="19"/>
    </location>
</feature>
<dbReference type="InterPro" id="IPR024618">
    <property type="entry name" value="DUF3857"/>
</dbReference>
<sequence>MTKMFTAIALLFAGLSANGQTTSVPVTETFGKIKKEDLELKNCDFEKDASAMVLFNKGSMYYNDDFSIVVEHHKRIKIFSEAGKKQGDIRIEYYGGNRFETITDIQAQVFNLRDGVTEVTKLDKKTIFIENIDKLQNAVVFSFPNVKAGSVVEYKYTETINSLGAIPDWFFQEKIPVRYSEFTTLIPEYFYFSVQQRVYTPFTVNEKKEKSRTIPSIGRTPMMFNETQHKLAMANVVSAPDEPFMTSVTDNMQAIYHHLTRYTGPSGFTRSYSDSWAKVGGILADDEDFGMQLKKKLSGEELIIAKAKALKTEQEKIIYLFNEVKANMKWNGIDRWYTNDGTNKSWEKKTGNSAEVNLVLYHLLKQSGVKAYPMVVSTRSHGKVNPAFSFLYQFNRAVVYIPVDSAKSYILDATSKYNTYSTIPSNLLNSYGLFVDKENKIYDLVFLKNTEPVRSVVMVMADIKPEGTMEGKVQISGTSYARLSSVEEYKEKGEKKYLEDLKKITTGLDITSLQTEGLDVDTVPFVQNIDFKMELSGSDKEYIYFNPNLMSSFGTNPFLSENRTTDIDLGHNDTYIISGFYKLPAGFKTETLPKSVVMSLPDDAISFKRYIEEKDGSVEIRYLINYKKSLFFKEDYEYFYGFYKKMFELINEQIVLKKS</sequence>
<organism evidence="3 4">
    <name type="scientific">Hufsiella arboris</name>
    <dbReference type="NCBI Taxonomy" id="2695275"/>
    <lineage>
        <taxon>Bacteria</taxon>
        <taxon>Pseudomonadati</taxon>
        <taxon>Bacteroidota</taxon>
        <taxon>Sphingobacteriia</taxon>
        <taxon>Sphingobacteriales</taxon>
        <taxon>Sphingobacteriaceae</taxon>
        <taxon>Hufsiella</taxon>
    </lineage>
</organism>
<dbReference type="Pfam" id="PF12969">
    <property type="entry name" value="DUF3857"/>
    <property type="match status" value="1"/>
</dbReference>
<accession>A0A7K1YCP9</accession>
<dbReference type="AlphaFoldDB" id="A0A7K1YCP9"/>
<evidence type="ECO:0000313" key="3">
    <source>
        <dbReference type="EMBL" id="MXV52356.1"/>
    </source>
</evidence>
<gene>
    <name evidence="3" type="ORF">GS399_15380</name>
</gene>
<reference evidence="3 4" key="1">
    <citation type="submission" date="2019-11" db="EMBL/GenBank/DDBJ databases">
        <title>Pedobacter sp. HMF7647 Genome sequencing and assembly.</title>
        <authorList>
            <person name="Kang H."/>
            <person name="Kim H."/>
            <person name="Joh K."/>
        </authorList>
    </citation>
    <scope>NUCLEOTIDE SEQUENCE [LARGE SCALE GENOMIC DNA]</scope>
    <source>
        <strain evidence="3 4">HMF7647</strain>
    </source>
</reference>
<evidence type="ECO:0000313" key="4">
    <source>
        <dbReference type="Proteomes" id="UP000466586"/>
    </source>
</evidence>
<feature type="chain" id="PRO_5029855829" evidence="1">
    <location>
        <begin position="20"/>
        <end position="659"/>
    </location>
</feature>
<comment type="caution">
    <text evidence="3">The sequence shown here is derived from an EMBL/GenBank/DDBJ whole genome shotgun (WGS) entry which is preliminary data.</text>
</comment>
<dbReference type="Proteomes" id="UP000466586">
    <property type="component" value="Unassembled WGS sequence"/>
</dbReference>
<protein>
    <submittedName>
        <fullName evidence="3">DUF3857 domain-containing protein</fullName>
    </submittedName>
</protein>
<feature type="domain" description="DUF3857" evidence="2">
    <location>
        <begin position="65"/>
        <end position="204"/>
    </location>
</feature>
<keyword evidence="1" id="KW-0732">Signal</keyword>
<dbReference type="EMBL" id="WVHT01000007">
    <property type="protein sequence ID" value="MXV52356.1"/>
    <property type="molecule type" value="Genomic_DNA"/>
</dbReference>
<proteinExistence type="predicted"/>
<name>A0A7K1YCP9_9SPHI</name>
<keyword evidence="4" id="KW-1185">Reference proteome</keyword>
<dbReference type="Gene3D" id="3.10.620.30">
    <property type="match status" value="1"/>
</dbReference>
<dbReference type="RefSeq" id="WP_160845529.1">
    <property type="nucleotide sequence ID" value="NZ_WVHT01000007.1"/>
</dbReference>
<evidence type="ECO:0000259" key="2">
    <source>
        <dbReference type="Pfam" id="PF12969"/>
    </source>
</evidence>
<dbReference type="Gene3D" id="2.60.40.3140">
    <property type="match status" value="1"/>
</dbReference>
<dbReference type="Gene3D" id="2.60.120.1130">
    <property type="match status" value="1"/>
</dbReference>